<evidence type="ECO:0000313" key="2">
    <source>
        <dbReference type="Proteomes" id="UP000054324"/>
    </source>
</evidence>
<dbReference type="GeneID" id="20320247"/>
<dbReference type="OrthoDB" id="424465at2759"/>
<dbReference type="KEGG" id="ovi:T265_06065"/>
<name>A0A075AEJ6_OPIVI</name>
<protein>
    <submittedName>
        <fullName evidence="1">Uncharacterized protein</fullName>
    </submittedName>
</protein>
<keyword evidence="2" id="KW-1185">Reference proteome</keyword>
<gene>
    <name evidence="1" type="ORF">T265_06065</name>
</gene>
<sequence>MTSSEVHRLEHGASRKVHDFNGIDEEGCIVVSDKSKNSKCGRIGCSKPTSYTRGPIQPSTCAVDEFRQEVSSGPKLPGHQIVWHLRTVIFWARWPKWLEREFTDRKVRGLNPTSASRLPLPRLG</sequence>
<dbReference type="CTD" id="20320247"/>
<accession>A0A075AEJ6</accession>
<dbReference type="Proteomes" id="UP000054324">
    <property type="component" value="Unassembled WGS sequence"/>
</dbReference>
<organism evidence="1 2">
    <name type="scientific">Opisthorchis viverrini</name>
    <name type="common">Southeast Asian liver fluke</name>
    <dbReference type="NCBI Taxonomy" id="6198"/>
    <lineage>
        <taxon>Eukaryota</taxon>
        <taxon>Metazoa</taxon>
        <taxon>Spiralia</taxon>
        <taxon>Lophotrochozoa</taxon>
        <taxon>Platyhelminthes</taxon>
        <taxon>Trematoda</taxon>
        <taxon>Digenea</taxon>
        <taxon>Opisthorchiida</taxon>
        <taxon>Opisthorchiata</taxon>
        <taxon>Opisthorchiidae</taxon>
        <taxon>Opisthorchis</taxon>
    </lineage>
</organism>
<reference evidence="1 2" key="1">
    <citation type="submission" date="2013-11" db="EMBL/GenBank/DDBJ databases">
        <title>Opisthorchis viverrini - life in the bile duct.</title>
        <authorList>
            <person name="Young N.D."/>
            <person name="Nagarajan N."/>
            <person name="Lin S.J."/>
            <person name="Korhonen P.K."/>
            <person name="Jex A.R."/>
            <person name="Hall R.S."/>
            <person name="Safavi-Hemami H."/>
            <person name="Kaewkong W."/>
            <person name="Bertrand D."/>
            <person name="Gao S."/>
            <person name="Seet Q."/>
            <person name="Wongkham S."/>
            <person name="Teh B.T."/>
            <person name="Wongkham C."/>
            <person name="Intapan P.M."/>
            <person name="Maleewong W."/>
            <person name="Yang X."/>
            <person name="Hu M."/>
            <person name="Wang Z."/>
            <person name="Hofmann A."/>
            <person name="Sternberg P.W."/>
            <person name="Tan P."/>
            <person name="Wang J."/>
            <person name="Gasser R.B."/>
        </authorList>
    </citation>
    <scope>NUCLEOTIDE SEQUENCE [LARGE SCALE GENOMIC DNA]</scope>
</reference>
<proteinExistence type="predicted"/>
<evidence type="ECO:0000313" key="1">
    <source>
        <dbReference type="EMBL" id="KER26784.1"/>
    </source>
</evidence>
<dbReference type="AlphaFoldDB" id="A0A075AEJ6"/>
<dbReference type="RefSeq" id="XP_009169499.1">
    <property type="nucleotide sequence ID" value="XM_009171235.1"/>
</dbReference>
<dbReference type="EMBL" id="KL596739">
    <property type="protein sequence ID" value="KER26784.1"/>
    <property type="molecule type" value="Genomic_DNA"/>
</dbReference>